<dbReference type="GO" id="GO:0005886">
    <property type="term" value="C:plasma membrane"/>
    <property type="evidence" value="ECO:0007669"/>
    <property type="project" value="UniProtKB-SubCell"/>
</dbReference>
<dbReference type="GO" id="GO:0000166">
    <property type="term" value="F:nucleotide binding"/>
    <property type="evidence" value="ECO:0007669"/>
    <property type="project" value="UniProtKB-KW"/>
</dbReference>
<dbReference type="GO" id="GO:0051607">
    <property type="term" value="P:defense response to virus"/>
    <property type="evidence" value="ECO:0007669"/>
    <property type="project" value="UniProtKB-KW"/>
</dbReference>
<evidence type="ECO:0000256" key="8">
    <source>
        <dbReference type="SAM" id="Phobius"/>
    </source>
</evidence>
<dbReference type="Proteomes" id="UP000646776">
    <property type="component" value="Unassembled WGS sequence"/>
</dbReference>
<evidence type="ECO:0000256" key="5">
    <source>
        <dbReference type="ARBA" id="ARBA00022989"/>
    </source>
</evidence>
<evidence type="ECO:0000256" key="1">
    <source>
        <dbReference type="ARBA" id="ARBA00004236"/>
    </source>
</evidence>
<gene>
    <name evidence="10" type="ORF">GCM10010226_04630</name>
</gene>
<proteinExistence type="predicted"/>
<keyword evidence="5 8" id="KW-1133">Transmembrane helix</keyword>
<sequence>MARERTTVKTAEQRPAGTEDAWRILDTVRDWTKHAETKAATTLAASGVLVGVLYSLVTGGGSDAPGFVVAAAVTAVCAVAAGLTAGLVLWPRQRIADPTLPTSLLFYDHIGRAYATSHADYRDRLHALLRDEEALVSAVAEQIWANALVARRKYRWVGRSIGLLLVALTALAVAAVLSAAESIH</sequence>
<evidence type="ECO:0000256" key="7">
    <source>
        <dbReference type="ARBA" id="ARBA00023136"/>
    </source>
</evidence>
<reference evidence="10" key="2">
    <citation type="submission" date="2020-09" db="EMBL/GenBank/DDBJ databases">
        <authorList>
            <person name="Sun Q."/>
            <person name="Ohkuma M."/>
        </authorList>
    </citation>
    <scope>NUCLEOTIDE SEQUENCE</scope>
    <source>
        <strain evidence="10">JCM 4125</strain>
    </source>
</reference>
<reference evidence="10" key="1">
    <citation type="journal article" date="2014" name="Int. J. Syst. Evol. Microbiol.">
        <title>Complete genome sequence of Corynebacterium casei LMG S-19264T (=DSM 44701T), isolated from a smear-ripened cheese.</title>
        <authorList>
            <consortium name="US DOE Joint Genome Institute (JGI-PGF)"/>
            <person name="Walter F."/>
            <person name="Albersmeier A."/>
            <person name="Kalinowski J."/>
            <person name="Ruckert C."/>
        </authorList>
    </citation>
    <scope>NUCLEOTIDE SEQUENCE</scope>
    <source>
        <strain evidence="10">JCM 4125</strain>
    </source>
</reference>
<evidence type="ECO:0000313" key="11">
    <source>
        <dbReference type="Proteomes" id="UP000646776"/>
    </source>
</evidence>
<name>A0A918H160_9ACTN</name>
<feature type="transmembrane region" description="Helical" evidence="8">
    <location>
        <begin position="69"/>
        <end position="90"/>
    </location>
</feature>
<comment type="caution">
    <text evidence="10">The sequence shown here is derived from an EMBL/GenBank/DDBJ whole genome shotgun (WGS) entry which is preliminary data.</text>
</comment>
<organism evidence="10 11">
    <name type="scientific">Streptomyces phaeofaciens</name>
    <dbReference type="NCBI Taxonomy" id="68254"/>
    <lineage>
        <taxon>Bacteria</taxon>
        <taxon>Bacillati</taxon>
        <taxon>Actinomycetota</taxon>
        <taxon>Actinomycetes</taxon>
        <taxon>Kitasatosporales</taxon>
        <taxon>Streptomycetaceae</taxon>
        <taxon>Streptomyces</taxon>
    </lineage>
</organism>
<comment type="subcellular location">
    <subcellularLocation>
        <location evidence="1">Cell membrane</location>
    </subcellularLocation>
</comment>
<evidence type="ECO:0000313" key="10">
    <source>
        <dbReference type="EMBL" id="GGT31611.1"/>
    </source>
</evidence>
<keyword evidence="4" id="KW-0547">Nucleotide-binding</keyword>
<accession>A0A918H160</accession>
<keyword evidence="2" id="KW-1003">Cell membrane</keyword>
<keyword evidence="6" id="KW-0051">Antiviral defense</keyword>
<dbReference type="RefSeq" id="WP_189706863.1">
    <property type="nucleotide sequence ID" value="NZ_BMSA01000001.1"/>
</dbReference>
<feature type="transmembrane region" description="Helical" evidence="8">
    <location>
        <begin position="161"/>
        <end position="180"/>
    </location>
</feature>
<evidence type="ECO:0000256" key="4">
    <source>
        <dbReference type="ARBA" id="ARBA00022741"/>
    </source>
</evidence>
<keyword evidence="3 8" id="KW-0812">Transmembrane</keyword>
<feature type="domain" description="Pycsar effector protein" evidence="9">
    <location>
        <begin position="21"/>
        <end position="177"/>
    </location>
</feature>
<dbReference type="Pfam" id="PF18967">
    <property type="entry name" value="PycTM"/>
    <property type="match status" value="1"/>
</dbReference>
<protein>
    <recommendedName>
        <fullName evidence="9">Pycsar effector protein domain-containing protein</fullName>
    </recommendedName>
</protein>
<dbReference type="AlphaFoldDB" id="A0A918H160"/>
<evidence type="ECO:0000256" key="6">
    <source>
        <dbReference type="ARBA" id="ARBA00023118"/>
    </source>
</evidence>
<keyword evidence="7 8" id="KW-0472">Membrane</keyword>
<dbReference type="InterPro" id="IPR043760">
    <property type="entry name" value="PycTM_dom"/>
</dbReference>
<keyword evidence="11" id="KW-1185">Reference proteome</keyword>
<feature type="transmembrane region" description="Helical" evidence="8">
    <location>
        <begin position="39"/>
        <end position="57"/>
    </location>
</feature>
<dbReference type="EMBL" id="BMSA01000001">
    <property type="protein sequence ID" value="GGT31611.1"/>
    <property type="molecule type" value="Genomic_DNA"/>
</dbReference>
<evidence type="ECO:0000256" key="2">
    <source>
        <dbReference type="ARBA" id="ARBA00022475"/>
    </source>
</evidence>
<evidence type="ECO:0000259" key="9">
    <source>
        <dbReference type="Pfam" id="PF18967"/>
    </source>
</evidence>
<evidence type="ECO:0000256" key="3">
    <source>
        <dbReference type="ARBA" id="ARBA00022692"/>
    </source>
</evidence>